<dbReference type="EMBL" id="KZ679019">
    <property type="protein sequence ID" value="PSS07184.1"/>
    <property type="molecule type" value="Genomic_DNA"/>
</dbReference>
<protein>
    <recommendedName>
        <fullName evidence="7">Rhodopsin domain-containing protein</fullName>
    </recommendedName>
</protein>
<dbReference type="PANTHER" id="PTHR33048:SF47">
    <property type="entry name" value="INTEGRAL MEMBRANE PROTEIN-RELATED"/>
    <property type="match status" value="1"/>
</dbReference>
<dbReference type="PANTHER" id="PTHR33048">
    <property type="entry name" value="PTH11-LIKE INTEGRAL MEMBRANE PROTEIN (AFU_ORTHOLOGUE AFUA_5G11245)"/>
    <property type="match status" value="1"/>
</dbReference>
<dbReference type="Pfam" id="PF20684">
    <property type="entry name" value="Fung_rhodopsin"/>
    <property type="match status" value="1"/>
</dbReference>
<sequence length="404" mass="44877">MASRHITPAPGSADYEDQIAEYGRDIRPQQYAAITICAAAATIAVALRLYTQRRFRKQWGLDDALILMALVIVWAQMIASILSLVHGAGLHQVRVLLEDQHAPNGLQSLYTAYWIVSVLWAPAIMCIKLSILIVYRRIFLGNQRWFKIALWANGFYALGLGIASTFVFIFQCSPVDYYWTRFVAFYGYPAPKGGCLPQMAHLVTPQILSTASDLVILLLPIPVIWGLHVENSRKIPVFLVFLLGAFTVGCGIARISVIFHVSNVVDVTWNNIDTVTFTVVECGVGIVCACMPPSAPLYTSFLRGQHDVLLPKESASAKYNSGPQASHKASFFRQRKSEIMDNTDLEFQGLVPGTKTQAWSHPAEANRSGSGYNMKQGCDMIRVDHRVEWSSTRTSSVTRSESQE</sequence>
<accession>A0A2T3AQD5</accession>
<evidence type="ECO:0000256" key="4">
    <source>
        <dbReference type="ARBA" id="ARBA00023136"/>
    </source>
</evidence>
<name>A0A2T3AQD5_AMORE</name>
<organism evidence="8 9">
    <name type="scientific">Amorphotheca resinae ATCC 22711</name>
    <dbReference type="NCBI Taxonomy" id="857342"/>
    <lineage>
        <taxon>Eukaryota</taxon>
        <taxon>Fungi</taxon>
        <taxon>Dikarya</taxon>
        <taxon>Ascomycota</taxon>
        <taxon>Pezizomycotina</taxon>
        <taxon>Leotiomycetes</taxon>
        <taxon>Helotiales</taxon>
        <taxon>Amorphothecaceae</taxon>
        <taxon>Amorphotheca</taxon>
    </lineage>
</organism>
<dbReference type="RefSeq" id="XP_024716840.1">
    <property type="nucleotide sequence ID" value="XM_024867812.1"/>
</dbReference>
<dbReference type="InterPro" id="IPR052337">
    <property type="entry name" value="SAT4-like"/>
</dbReference>
<dbReference type="Proteomes" id="UP000241818">
    <property type="component" value="Unassembled WGS sequence"/>
</dbReference>
<dbReference type="AlphaFoldDB" id="A0A2T3AQD5"/>
<feature type="transmembrane region" description="Helical" evidence="6">
    <location>
        <begin position="112"/>
        <end position="136"/>
    </location>
</feature>
<keyword evidence="9" id="KW-1185">Reference proteome</keyword>
<evidence type="ECO:0000256" key="5">
    <source>
        <dbReference type="ARBA" id="ARBA00038359"/>
    </source>
</evidence>
<dbReference type="InParanoid" id="A0A2T3AQD5"/>
<evidence type="ECO:0000256" key="3">
    <source>
        <dbReference type="ARBA" id="ARBA00022989"/>
    </source>
</evidence>
<evidence type="ECO:0000256" key="1">
    <source>
        <dbReference type="ARBA" id="ARBA00004141"/>
    </source>
</evidence>
<comment type="subcellular location">
    <subcellularLocation>
        <location evidence="1">Membrane</location>
        <topology evidence="1">Multi-pass membrane protein</topology>
    </subcellularLocation>
</comment>
<dbReference type="InterPro" id="IPR049326">
    <property type="entry name" value="Rhodopsin_dom_fungi"/>
</dbReference>
<keyword evidence="2 6" id="KW-0812">Transmembrane</keyword>
<feature type="transmembrane region" description="Helical" evidence="6">
    <location>
        <begin position="207"/>
        <end position="225"/>
    </location>
</feature>
<gene>
    <name evidence="8" type="ORF">M430DRAFT_45993</name>
</gene>
<evidence type="ECO:0000256" key="2">
    <source>
        <dbReference type="ARBA" id="ARBA00022692"/>
    </source>
</evidence>
<evidence type="ECO:0000256" key="6">
    <source>
        <dbReference type="SAM" id="Phobius"/>
    </source>
</evidence>
<keyword evidence="4 6" id="KW-0472">Membrane</keyword>
<dbReference type="GeneID" id="36575893"/>
<keyword evidence="3 6" id="KW-1133">Transmembrane helix</keyword>
<proteinExistence type="inferred from homology"/>
<feature type="transmembrane region" description="Helical" evidence="6">
    <location>
        <begin position="237"/>
        <end position="261"/>
    </location>
</feature>
<comment type="similarity">
    <text evidence="5">Belongs to the SAT4 family.</text>
</comment>
<dbReference type="OrthoDB" id="2496787at2759"/>
<reference evidence="8 9" key="1">
    <citation type="journal article" date="2018" name="New Phytol.">
        <title>Comparative genomics and transcriptomics depict ericoid mycorrhizal fungi as versatile saprotrophs and plant mutualists.</title>
        <authorList>
            <person name="Martino E."/>
            <person name="Morin E."/>
            <person name="Grelet G.A."/>
            <person name="Kuo A."/>
            <person name="Kohler A."/>
            <person name="Daghino S."/>
            <person name="Barry K.W."/>
            <person name="Cichocki N."/>
            <person name="Clum A."/>
            <person name="Dockter R.B."/>
            <person name="Hainaut M."/>
            <person name="Kuo R.C."/>
            <person name="LaButti K."/>
            <person name="Lindahl B.D."/>
            <person name="Lindquist E.A."/>
            <person name="Lipzen A."/>
            <person name="Khouja H.R."/>
            <person name="Magnuson J."/>
            <person name="Murat C."/>
            <person name="Ohm R.A."/>
            <person name="Singer S.W."/>
            <person name="Spatafora J.W."/>
            <person name="Wang M."/>
            <person name="Veneault-Fourrey C."/>
            <person name="Henrissat B."/>
            <person name="Grigoriev I.V."/>
            <person name="Martin F.M."/>
            <person name="Perotto S."/>
        </authorList>
    </citation>
    <scope>NUCLEOTIDE SEQUENCE [LARGE SCALE GENOMIC DNA]</scope>
    <source>
        <strain evidence="8 9">ATCC 22711</strain>
    </source>
</reference>
<feature type="transmembrane region" description="Helical" evidence="6">
    <location>
        <begin position="31"/>
        <end position="51"/>
    </location>
</feature>
<feature type="transmembrane region" description="Helical" evidence="6">
    <location>
        <begin position="148"/>
        <end position="170"/>
    </location>
</feature>
<evidence type="ECO:0000313" key="8">
    <source>
        <dbReference type="EMBL" id="PSS07184.1"/>
    </source>
</evidence>
<dbReference type="GO" id="GO:0016020">
    <property type="term" value="C:membrane"/>
    <property type="evidence" value="ECO:0007669"/>
    <property type="project" value="UniProtKB-SubCell"/>
</dbReference>
<feature type="transmembrane region" description="Helical" evidence="6">
    <location>
        <begin position="63"/>
        <end position="85"/>
    </location>
</feature>
<feature type="domain" description="Rhodopsin" evidence="7">
    <location>
        <begin position="47"/>
        <end position="298"/>
    </location>
</feature>
<evidence type="ECO:0000259" key="7">
    <source>
        <dbReference type="Pfam" id="PF20684"/>
    </source>
</evidence>
<evidence type="ECO:0000313" key="9">
    <source>
        <dbReference type="Proteomes" id="UP000241818"/>
    </source>
</evidence>